<protein>
    <submittedName>
        <fullName evidence="1">Uncharacterized protein</fullName>
    </submittedName>
</protein>
<gene>
    <name evidence="1" type="ORF">SO3561_09348</name>
</gene>
<evidence type="ECO:0000313" key="2">
    <source>
        <dbReference type="Proteomes" id="UP000217446"/>
    </source>
</evidence>
<dbReference type="EMBL" id="BDQI01000040">
    <property type="protein sequence ID" value="GAX57778.1"/>
    <property type="molecule type" value="Genomic_DNA"/>
</dbReference>
<evidence type="ECO:0000313" key="1">
    <source>
        <dbReference type="EMBL" id="GAX57778.1"/>
    </source>
</evidence>
<dbReference type="Proteomes" id="UP000217446">
    <property type="component" value="Unassembled WGS sequence"/>
</dbReference>
<dbReference type="AlphaFoldDB" id="A0A250VU51"/>
<accession>A0A250VU51</accession>
<dbReference type="RefSeq" id="WP_159064592.1">
    <property type="nucleotide sequence ID" value="NZ_BDQI01000040.1"/>
</dbReference>
<reference evidence="2" key="1">
    <citation type="submission" date="2017-05" db="EMBL/GenBank/DDBJ databases">
        <title>Streptomyces olivochromogenes NBRC 3561 whole genome shotgun sequence.</title>
        <authorList>
            <person name="Dohra H."/>
            <person name="Kodani S."/>
        </authorList>
    </citation>
    <scope>NUCLEOTIDE SEQUENCE [LARGE SCALE GENOMIC DNA]</scope>
    <source>
        <strain evidence="2">NBRC 3561</strain>
    </source>
</reference>
<keyword evidence="2" id="KW-1185">Reference proteome</keyword>
<name>A0A250VU51_STROL</name>
<proteinExistence type="predicted"/>
<comment type="caution">
    <text evidence="1">The sequence shown here is derived from an EMBL/GenBank/DDBJ whole genome shotgun (WGS) entry which is preliminary data.</text>
</comment>
<sequence>MDSNPTALLLDLAARAQGLSDRDALQALLATGHRAWCEGVADVRSGISLEAAGLSDVQLAEQCAAAGAPWEEGMTRSEAVCALAFAIWEAAPAAMAYTELEERAALFGVCLLGEEHL</sequence>
<organism evidence="1 2">
    <name type="scientific">Streptomyces olivochromogenes</name>
    <dbReference type="NCBI Taxonomy" id="1963"/>
    <lineage>
        <taxon>Bacteria</taxon>
        <taxon>Bacillati</taxon>
        <taxon>Actinomycetota</taxon>
        <taxon>Actinomycetes</taxon>
        <taxon>Kitasatosporales</taxon>
        <taxon>Streptomycetaceae</taxon>
        <taxon>Streptomyces</taxon>
    </lineage>
</organism>
<dbReference type="STRING" id="1963.AQJ27_46085"/>